<protein>
    <submittedName>
        <fullName evidence="13">Uncharacterized protein</fullName>
    </submittedName>
</protein>
<keyword evidence="7 12" id="KW-0472">Membrane</keyword>
<dbReference type="Proteomes" id="UP000472262">
    <property type="component" value="Unassembled WGS sequence"/>
</dbReference>
<keyword evidence="5" id="KW-0677">Repeat</keyword>
<sequence length="277" mass="30790">YCQFCSFECRDAQTRARGPKLRKLKYRGKNMALKHTLIFYLIFFVLFYFWINMSCSVGEFQCRNRKCLAPVYVCDGDDDCGDGSDEEKCSPPTCGPHEFRCNSSECVPQPWICDGDPDCADGSDEWDGRCGGGSGRPAPPPTRRLQCGAGEFRCGSGECVKLAWRCDRDPDCKDKSDEADCPLLTCRPDEFQCGDGSCIHGIKQCNKIHDCLDKSDEAGCVNGTSWRAHVCVCTSLHTSFVLHAETSPKLPTFVKLPVCICALKTSEYLCLCGRKQS</sequence>
<dbReference type="FunFam" id="4.10.400.10:FF:000034">
    <property type="entry name" value="Low-density lipoprotein receptor-related protein 2"/>
    <property type="match status" value="1"/>
</dbReference>
<evidence type="ECO:0000256" key="1">
    <source>
        <dbReference type="ARBA" id="ARBA00004167"/>
    </source>
</evidence>
<dbReference type="Gene3D" id="4.10.400.10">
    <property type="entry name" value="Low-density Lipoprotein Receptor"/>
    <property type="match status" value="4"/>
</dbReference>
<keyword evidence="9" id="KW-0675">Receptor</keyword>
<feature type="disulfide bond" evidence="11">
    <location>
        <begin position="193"/>
        <end position="211"/>
    </location>
</feature>
<dbReference type="Pfam" id="PF00057">
    <property type="entry name" value="Ldl_recept_a"/>
    <property type="match status" value="4"/>
</dbReference>
<evidence type="ECO:0000256" key="9">
    <source>
        <dbReference type="ARBA" id="ARBA00023170"/>
    </source>
</evidence>
<dbReference type="SUPFAM" id="SSF57424">
    <property type="entry name" value="LDL receptor-like module"/>
    <property type="match status" value="4"/>
</dbReference>
<dbReference type="AlphaFoldDB" id="A0A672T4L2"/>
<feature type="disulfide bond" evidence="11">
    <location>
        <begin position="154"/>
        <end position="172"/>
    </location>
</feature>
<dbReference type="PRINTS" id="PR00261">
    <property type="entry name" value="LDLRECEPTOR"/>
</dbReference>
<comment type="subcellular location">
    <subcellularLocation>
        <location evidence="1">Membrane</location>
        <topology evidence="1">Single-pass membrane protein</topology>
    </subcellularLocation>
</comment>
<feature type="disulfide bond" evidence="11">
    <location>
        <begin position="205"/>
        <end position="220"/>
    </location>
</feature>
<feature type="disulfide bond" evidence="11">
    <location>
        <begin position="166"/>
        <end position="181"/>
    </location>
</feature>
<keyword evidence="8 11" id="KW-1015">Disulfide bond</keyword>
<evidence type="ECO:0000256" key="12">
    <source>
        <dbReference type="SAM" id="Phobius"/>
    </source>
</evidence>
<dbReference type="PANTHER" id="PTHR22722:SF15">
    <property type="entry name" value="LOW-DENSITY LIPOPROTEIN RECEPTOR-RELATED"/>
    <property type="match status" value="1"/>
</dbReference>
<name>A0A672T4L2_SINGR</name>
<dbReference type="SMART" id="SM00192">
    <property type="entry name" value="LDLa"/>
    <property type="match status" value="4"/>
</dbReference>
<dbReference type="FunFam" id="4.10.400.10:FF:000113">
    <property type="entry name" value="Low-density lipoprotein receptor-related protein 8"/>
    <property type="match status" value="1"/>
</dbReference>
<evidence type="ECO:0000256" key="4">
    <source>
        <dbReference type="ARBA" id="ARBA00022729"/>
    </source>
</evidence>
<reference evidence="13" key="2">
    <citation type="submission" date="2025-09" db="UniProtKB">
        <authorList>
            <consortium name="Ensembl"/>
        </authorList>
    </citation>
    <scope>IDENTIFICATION</scope>
</reference>
<dbReference type="Ensembl" id="ENSSGRT00000116493.1">
    <property type="protein sequence ID" value="ENSSGRP00000109655.1"/>
    <property type="gene ID" value="ENSSGRG00000053984.1"/>
</dbReference>
<dbReference type="GO" id="GO:0006898">
    <property type="term" value="P:receptor-mediated endocytosis"/>
    <property type="evidence" value="ECO:0007669"/>
    <property type="project" value="TreeGrafter"/>
</dbReference>
<evidence type="ECO:0000256" key="2">
    <source>
        <dbReference type="ARBA" id="ARBA00009939"/>
    </source>
</evidence>
<evidence type="ECO:0000313" key="14">
    <source>
        <dbReference type="Proteomes" id="UP000472262"/>
    </source>
</evidence>
<feature type="disulfide bond" evidence="11">
    <location>
        <begin position="147"/>
        <end position="159"/>
    </location>
</feature>
<keyword evidence="14" id="KW-1185">Reference proteome</keyword>
<dbReference type="InterPro" id="IPR023415">
    <property type="entry name" value="LDLR_class-A_CS"/>
</dbReference>
<dbReference type="FunFam" id="4.10.400.10:FF:000162">
    <property type="entry name" value="LDL receptor related protein 8"/>
    <property type="match status" value="1"/>
</dbReference>
<keyword evidence="10" id="KW-0325">Glycoprotein</keyword>
<dbReference type="CDD" id="cd00112">
    <property type="entry name" value="LDLa"/>
    <property type="match status" value="3"/>
</dbReference>
<evidence type="ECO:0000256" key="8">
    <source>
        <dbReference type="ARBA" id="ARBA00023157"/>
    </source>
</evidence>
<dbReference type="GO" id="GO:0016324">
    <property type="term" value="C:apical plasma membrane"/>
    <property type="evidence" value="ECO:0007669"/>
    <property type="project" value="TreeGrafter"/>
</dbReference>
<proteinExistence type="inferred from homology"/>
<evidence type="ECO:0000256" key="6">
    <source>
        <dbReference type="ARBA" id="ARBA00022989"/>
    </source>
</evidence>
<evidence type="ECO:0000256" key="10">
    <source>
        <dbReference type="ARBA" id="ARBA00023180"/>
    </source>
</evidence>
<accession>A0A672T4L2</accession>
<dbReference type="GO" id="GO:0043235">
    <property type="term" value="C:receptor complex"/>
    <property type="evidence" value="ECO:0007669"/>
    <property type="project" value="TreeGrafter"/>
</dbReference>
<reference evidence="13" key="1">
    <citation type="submission" date="2025-08" db="UniProtKB">
        <authorList>
            <consortium name="Ensembl"/>
        </authorList>
    </citation>
    <scope>IDENTIFICATION</scope>
</reference>
<keyword evidence="4" id="KW-0732">Signal</keyword>
<feature type="disulfide bond" evidence="11">
    <location>
        <begin position="55"/>
        <end position="67"/>
    </location>
</feature>
<feature type="disulfide bond" evidence="11">
    <location>
        <begin position="62"/>
        <end position="80"/>
    </location>
</feature>
<comment type="similarity">
    <text evidence="2">Belongs to the LDLR family.</text>
</comment>
<comment type="caution">
    <text evidence="11">Lacks conserved residue(s) required for the propagation of feature annotation.</text>
</comment>
<evidence type="ECO:0000256" key="5">
    <source>
        <dbReference type="ARBA" id="ARBA00022737"/>
    </source>
</evidence>
<dbReference type="InterPro" id="IPR000884">
    <property type="entry name" value="TSP1_rpt"/>
</dbReference>
<dbReference type="PROSITE" id="PS01209">
    <property type="entry name" value="LDLRA_1"/>
    <property type="match status" value="4"/>
</dbReference>
<evidence type="ECO:0000256" key="11">
    <source>
        <dbReference type="PROSITE-ProRule" id="PRU00124"/>
    </source>
</evidence>
<dbReference type="InParanoid" id="A0A672T4L2"/>
<feature type="disulfide bond" evidence="11">
    <location>
        <begin position="186"/>
        <end position="198"/>
    </location>
</feature>
<dbReference type="InterPro" id="IPR051221">
    <property type="entry name" value="LDLR-related"/>
</dbReference>
<evidence type="ECO:0000313" key="13">
    <source>
        <dbReference type="Ensembl" id="ENSSGRP00000109655.1"/>
    </source>
</evidence>
<feature type="disulfide bond" evidence="11">
    <location>
        <begin position="101"/>
        <end position="119"/>
    </location>
</feature>
<dbReference type="InterPro" id="IPR036055">
    <property type="entry name" value="LDL_receptor-like_sf"/>
</dbReference>
<dbReference type="OMA" id="CISAKFR"/>
<keyword evidence="3 12" id="KW-0812">Transmembrane</keyword>
<feature type="transmembrane region" description="Helical" evidence="12">
    <location>
        <begin position="32"/>
        <end position="51"/>
    </location>
</feature>
<dbReference type="PROSITE" id="PS50092">
    <property type="entry name" value="TSP1"/>
    <property type="match status" value="1"/>
</dbReference>
<dbReference type="GO" id="GO:0042562">
    <property type="term" value="F:hormone binding"/>
    <property type="evidence" value="ECO:0007669"/>
    <property type="project" value="TreeGrafter"/>
</dbReference>
<feature type="disulfide bond" evidence="11">
    <location>
        <begin position="74"/>
        <end position="89"/>
    </location>
</feature>
<dbReference type="PROSITE" id="PS50068">
    <property type="entry name" value="LDLRA_2"/>
    <property type="match status" value="4"/>
</dbReference>
<organism evidence="13 14">
    <name type="scientific">Sinocyclocheilus grahami</name>
    <name type="common">Dianchi golden-line fish</name>
    <name type="synonym">Barbus grahami</name>
    <dbReference type="NCBI Taxonomy" id="75366"/>
    <lineage>
        <taxon>Eukaryota</taxon>
        <taxon>Metazoa</taxon>
        <taxon>Chordata</taxon>
        <taxon>Craniata</taxon>
        <taxon>Vertebrata</taxon>
        <taxon>Euteleostomi</taxon>
        <taxon>Actinopterygii</taxon>
        <taxon>Neopterygii</taxon>
        <taxon>Teleostei</taxon>
        <taxon>Ostariophysi</taxon>
        <taxon>Cypriniformes</taxon>
        <taxon>Cyprinidae</taxon>
        <taxon>Cyprininae</taxon>
        <taxon>Sinocyclocheilus</taxon>
    </lineage>
</organism>
<dbReference type="FunFam" id="4.10.400.10:FF:000116">
    <property type="entry name" value="Low-density lipoprotein receptor"/>
    <property type="match status" value="1"/>
</dbReference>
<evidence type="ECO:0000256" key="7">
    <source>
        <dbReference type="ARBA" id="ARBA00023136"/>
    </source>
</evidence>
<feature type="disulfide bond" evidence="11">
    <location>
        <begin position="94"/>
        <end position="106"/>
    </location>
</feature>
<dbReference type="InterPro" id="IPR002172">
    <property type="entry name" value="LDrepeatLR_classA_rpt"/>
</dbReference>
<keyword evidence="6 12" id="KW-1133">Transmembrane helix</keyword>
<dbReference type="PANTHER" id="PTHR22722">
    <property type="entry name" value="LOW-DENSITY LIPOPROTEIN RECEPTOR-RELATED PROTEIN 2-RELATED"/>
    <property type="match status" value="1"/>
</dbReference>
<evidence type="ECO:0000256" key="3">
    <source>
        <dbReference type="ARBA" id="ARBA00022692"/>
    </source>
</evidence>